<dbReference type="Pfam" id="PF08984">
    <property type="entry name" value="DUF1858"/>
    <property type="match status" value="1"/>
</dbReference>
<evidence type="ECO:0000259" key="2">
    <source>
        <dbReference type="Pfam" id="PF10006"/>
    </source>
</evidence>
<accession>A0A512AZA7</accession>
<dbReference type="OrthoDB" id="128918at2"/>
<feature type="domain" description="DUF1858" evidence="1">
    <location>
        <begin position="10"/>
        <end position="67"/>
    </location>
</feature>
<protein>
    <recommendedName>
        <fullName evidence="5">DUF2249 domain-containing protein</fullName>
    </recommendedName>
</protein>
<organism evidence="3 4">
    <name type="scientific">Adhaeribacter aerolatus</name>
    <dbReference type="NCBI Taxonomy" id="670289"/>
    <lineage>
        <taxon>Bacteria</taxon>
        <taxon>Pseudomonadati</taxon>
        <taxon>Bacteroidota</taxon>
        <taxon>Cytophagia</taxon>
        <taxon>Cytophagales</taxon>
        <taxon>Hymenobacteraceae</taxon>
        <taxon>Adhaeribacter</taxon>
    </lineage>
</organism>
<feature type="domain" description="DUF2249" evidence="2">
    <location>
        <begin position="203"/>
        <end position="269"/>
    </location>
</feature>
<dbReference type="RefSeq" id="WP_146898303.1">
    <property type="nucleotide sequence ID" value="NZ_BJYS01000019.1"/>
</dbReference>
<evidence type="ECO:0000313" key="4">
    <source>
        <dbReference type="Proteomes" id="UP000321532"/>
    </source>
</evidence>
<dbReference type="InterPro" id="IPR038062">
    <property type="entry name" value="ScdA-like_N_sf"/>
</dbReference>
<dbReference type="Proteomes" id="UP000321532">
    <property type="component" value="Unassembled WGS sequence"/>
</dbReference>
<dbReference type="AlphaFoldDB" id="A0A512AZA7"/>
<name>A0A512AZA7_9BACT</name>
<evidence type="ECO:0008006" key="5">
    <source>
        <dbReference type="Google" id="ProtNLM"/>
    </source>
</evidence>
<evidence type="ECO:0000259" key="1">
    <source>
        <dbReference type="Pfam" id="PF08984"/>
    </source>
</evidence>
<dbReference type="Pfam" id="PF10006">
    <property type="entry name" value="DUF2249"/>
    <property type="match status" value="2"/>
</dbReference>
<dbReference type="InterPro" id="IPR036868">
    <property type="entry name" value="TusA-like_sf"/>
</dbReference>
<reference evidence="3 4" key="1">
    <citation type="submission" date="2019-07" db="EMBL/GenBank/DDBJ databases">
        <title>Whole genome shotgun sequence of Adhaeribacter aerolatus NBRC 106133.</title>
        <authorList>
            <person name="Hosoyama A."/>
            <person name="Uohara A."/>
            <person name="Ohji S."/>
            <person name="Ichikawa N."/>
        </authorList>
    </citation>
    <scope>NUCLEOTIDE SEQUENCE [LARGE SCALE GENOMIC DNA]</scope>
    <source>
        <strain evidence="3 4">NBRC 106133</strain>
    </source>
</reference>
<comment type="caution">
    <text evidence="3">The sequence shown here is derived from an EMBL/GenBank/DDBJ whole genome shotgun (WGS) entry which is preliminary data.</text>
</comment>
<proteinExistence type="predicted"/>
<evidence type="ECO:0000313" key="3">
    <source>
        <dbReference type="EMBL" id="GEO05045.1"/>
    </source>
</evidence>
<gene>
    <name evidence="3" type="ORF">AAE02nite_27090</name>
</gene>
<sequence length="278" mass="30707">MSQLTPPLKINAETRISTLIRANPATIEAIASINKHFEKLRNPLLRKVLASRVTIADAARIGGTSVEVFFEKLKALGFVSERAGAVTPNPVTAPLPDLPPVGLTLDVREGLQQGLDPFKEIMAAAENLPAGKSLLIINTFEPIPLYAILRKKGFTHYTCQSADNLVHTYFYQAGPAVAPDKPLPNAEKPFKNLYRQYQHNLVELDVRNLEMPLPMMTILEAVHKLLAGQALLVYHCRVPQYLLPQLAENGFGWAVANPSPGEVRLLIYKLPGHELTNR</sequence>
<keyword evidence="4" id="KW-1185">Reference proteome</keyword>
<feature type="domain" description="DUF2249" evidence="2">
    <location>
        <begin position="104"/>
        <end position="165"/>
    </location>
</feature>
<dbReference type="EMBL" id="BJYS01000019">
    <property type="protein sequence ID" value="GEO05045.1"/>
    <property type="molecule type" value="Genomic_DNA"/>
</dbReference>
<dbReference type="Gene3D" id="1.10.3910.10">
    <property type="entry name" value="SP0561-like"/>
    <property type="match status" value="1"/>
</dbReference>
<dbReference type="SUPFAM" id="SSF64307">
    <property type="entry name" value="SirA-like"/>
    <property type="match status" value="1"/>
</dbReference>
<dbReference type="InterPro" id="IPR018720">
    <property type="entry name" value="DUF2249"/>
</dbReference>
<dbReference type="InterPro" id="IPR015077">
    <property type="entry name" value="DUF1858"/>
</dbReference>
<dbReference type="SUPFAM" id="SSF140683">
    <property type="entry name" value="SP0561-like"/>
    <property type="match status" value="1"/>
</dbReference>